<comment type="caution">
    <text evidence="1">The sequence shown here is derived from an EMBL/GenBank/DDBJ whole genome shotgun (WGS) entry which is preliminary data.</text>
</comment>
<accession>A0ABU6DP76</accession>
<proteinExistence type="predicted"/>
<name>A0ABU6DP76_9BACL</name>
<protein>
    <submittedName>
        <fullName evidence="1">Uncharacterized protein</fullName>
    </submittedName>
</protein>
<organism evidence="1 2">
    <name type="scientific">Paenibacillus chondroitinus</name>
    <dbReference type="NCBI Taxonomy" id="59842"/>
    <lineage>
        <taxon>Bacteria</taxon>
        <taxon>Bacillati</taxon>
        <taxon>Bacillota</taxon>
        <taxon>Bacilli</taxon>
        <taxon>Bacillales</taxon>
        <taxon>Paenibacillaceae</taxon>
        <taxon>Paenibacillus</taxon>
    </lineage>
</organism>
<evidence type="ECO:0000313" key="1">
    <source>
        <dbReference type="EMBL" id="MEB4799336.1"/>
    </source>
</evidence>
<sequence length="149" mass="17064">MNQFILRRFNGTEIFNVSSATVTAKQSDEGISLWFEVETDSTAIQRNSDTESMGGSPNASFYLIVNDIEEITNTNITIPTSYNNELQDYVTTIYYYDHNDINNNIISIKRVDSSSFYVKWNGTTMDCNFYDGSKPETQIEIETIFNLIE</sequence>
<keyword evidence="2" id="KW-1185">Reference proteome</keyword>
<dbReference type="EMBL" id="JAROBY010000122">
    <property type="protein sequence ID" value="MEB4799336.1"/>
    <property type="molecule type" value="Genomic_DNA"/>
</dbReference>
<evidence type="ECO:0000313" key="2">
    <source>
        <dbReference type="Proteomes" id="UP001355653"/>
    </source>
</evidence>
<gene>
    <name evidence="1" type="ORF">P5G65_36345</name>
</gene>
<dbReference type="Proteomes" id="UP001355653">
    <property type="component" value="Unassembled WGS sequence"/>
</dbReference>
<dbReference type="RefSeq" id="WP_127458766.1">
    <property type="nucleotide sequence ID" value="NZ_JAROBY010000122.1"/>
</dbReference>
<reference evidence="1 2" key="1">
    <citation type="submission" date="2023-03" db="EMBL/GenBank/DDBJ databases">
        <title>Bacillus Genome Sequencing.</title>
        <authorList>
            <person name="Dunlap C."/>
        </authorList>
    </citation>
    <scope>NUCLEOTIDE SEQUENCE [LARGE SCALE GENOMIC DNA]</scope>
    <source>
        <strain evidence="1 2">NRS-1351</strain>
    </source>
</reference>